<comment type="caution">
    <text evidence="1">The sequence shown here is derived from an EMBL/GenBank/DDBJ whole genome shotgun (WGS) entry which is preliminary data.</text>
</comment>
<evidence type="ECO:0000313" key="1">
    <source>
        <dbReference type="EMBL" id="GGB98604.1"/>
    </source>
</evidence>
<keyword evidence="2" id="KW-1185">Reference proteome</keyword>
<dbReference type="EMBL" id="BMHK01000008">
    <property type="protein sequence ID" value="GGB98604.1"/>
    <property type="molecule type" value="Genomic_DNA"/>
</dbReference>
<gene>
    <name evidence="1" type="ORF">GCM10011494_16360</name>
</gene>
<dbReference type="RefSeq" id="WP_188770319.1">
    <property type="nucleotide sequence ID" value="NZ_BMHK01000008.1"/>
</dbReference>
<reference evidence="1" key="1">
    <citation type="journal article" date="2014" name="Int. J. Syst. Evol. Microbiol.">
        <title>Complete genome sequence of Corynebacterium casei LMG S-19264T (=DSM 44701T), isolated from a smear-ripened cheese.</title>
        <authorList>
            <consortium name="US DOE Joint Genome Institute (JGI-PGF)"/>
            <person name="Walter F."/>
            <person name="Albersmeier A."/>
            <person name="Kalinowski J."/>
            <person name="Ruckert C."/>
        </authorList>
    </citation>
    <scope>NUCLEOTIDE SEQUENCE</scope>
    <source>
        <strain evidence="1">CGMCC 1.15095</strain>
    </source>
</reference>
<accession>A0A916TRK2</accession>
<dbReference type="AlphaFoldDB" id="A0A916TRK2"/>
<protein>
    <submittedName>
        <fullName evidence="1">Uncharacterized protein</fullName>
    </submittedName>
</protein>
<name>A0A916TRK2_9SPHN</name>
<sequence length="54" mass="5915">MNRKEKAEQLVGDLRERLVELESLGALVAAAHLDVAIHALCKEFNVEGNISTPD</sequence>
<evidence type="ECO:0000313" key="2">
    <source>
        <dbReference type="Proteomes" id="UP000608154"/>
    </source>
</evidence>
<proteinExistence type="predicted"/>
<reference evidence="1" key="2">
    <citation type="submission" date="2020-09" db="EMBL/GenBank/DDBJ databases">
        <authorList>
            <person name="Sun Q."/>
            <person name="Zhou Y."/>
        </authorList>
    </citation>
    <scope>NUCLEOTIDE SEQUENCE</scope>
    <source>
        <strain evidence="1">CGMCC 1.15095</strain>
    </source>
</reference>
<dbReference type="Proteomes" id="UP000608154">
    <property type="component" value="Unassembled WGS sequence"/>
</dbReference>
<organism evidence="1 2">
    <name type="scientific">Novosphingobium endophyticum</name>
    <dbReference type="NCBI Taxonomy" id="1955250"/>
    <lineage>
        <taxon>Bacteria</taxon>
        <taxon>Pseudomonadati</taxon>
        <taxon>Pseudomonadota</taxon>
        <taxon>Alphaproteobacteria</taxon>
        <taxon>Sphingomonadales</taxon>
        <taxon>Sphingomonadaceae</taxon>
        <taxon>Novosphingobium</taxon>
    </lineage>
</organism>